<dbReference type="OrthoDB" id="5404564at2759"/>
<reference evidence="1 2" key="1">
    <citation type="submission" date="2016-12" db="EMBL/GenBank/DDBJ databases">
        <title>The genomes of Aspergillus section Nigri reveals drivers in fungal speciation.</title>
        <authorList>
            <consortium name="DOE Joint Genome Institute"/>
            <person name="Vesth T.C."/>
            <person name="Nybo J."/>
            <person name="Theobald S."/>
            <person name="Brandl J."/>
            <person name="Frisvad J.C."/>
            <person name="Nielsen K.F."/>
            <person name="Lyhne E.K."/>
            <person name="Kogle M.E."/>
            <person name="Kuo A."/>
            <person name="Riley R."/>
            <person name="Clum A."/>
            <person name="Nolan M."/>
            <person name="Lipzen A."/>
            <person name="Salamov A."/>
            <person name="Henrissat B."/>
            <person name="Wiebenga A."/>
            <person name="De Vries R.P."/>
            <person name="Grigoriev I.V."/>
            <person name="Mortensen U.H."/>
            <person name="Andersen M.R."/>
            <person name="Baker S.E."/>
        </authorList>
    </citation>
    <scope>NUCLEOTIDE SEQUENCE [LARGE SCALE GENOMIC DNA]</scope>
    <source>
        <strain evidence="1 2">CBS 115572</strain>
    </source>
</reference>
<gene>
    <name evidence="1" type="ORF">BO94DRAFT_592285</name>
</gene>
<name>A0A317XD91_9EURO</name>
<dbReference type="RefSeq" id="XP_025473260.1">
    <property type="nucleotide sequence ID" value="XM_025616140.1"/>
</dbReference>
<organism evidence="1 2">
    <name type="scientific">Aspergillus sclerotioniger CBS 115572</name>
    <dbReference type="NCBI Taxonomy" id="1450535"/>
    <lineage>
        <taxon>Eukaryota</taxon>
        <taxon>Fungi</taxon>
        <taxon>Dikarya</taxon>
        <taxon>Ascomycota</taxon>
        <taxon>Pezizomycotina</taxon>
        <taxon>Eurotiomycetes</taxon>
        <taxon>Eurotiomycetidae</taxon>
        <taxon>Eurotiales</taxon>
        <taxon>Aspergillaceae</taxon>
        <taxon>Aspergillus</taxon>
        <taxon>Aspergillus subgen. Circumdati</taxon>
    </lineage>
</organism>
<proteinExistence type="predicted"/>
<keyword evidence="2" id="KW-1185">Reference proteome</keyword>
<sequence>MGSPESPLSFLSSRFVYELQRASPTVVMAFLQPSIVDILTLSKMAFDIAQAFTSGRKAAPAEFHEVQNQLYSLGKALDSFKSLAPDTQQQSDQVEGILEIIGNCRFTLEHLQHLVDKYMVIQEGQPQSHRKEWRAEIWRNWKKIRWTREGGDLARLQHNLGVHVNSLNLAVAVMNRHLILAFLANGSIIGFLKSADTLHSVTDEYDRAVRWAADGVETMVVLTRIVDVGLPVAEQRLAILYVSLYCMPLRKLLIDIRRSVERKIESLAVFPSMNPYTGHPVKSVVNMIWHLTSKGTWLYQESAEMILQLMSKDENLGARDDRATELTVTVDQDTDISIAEDSTTLTIAKTSCNLANESGQEELVEAVDVQMMLLDRDSTSPRSCKLSTWATTKVARRCGFVQDTANSEKRNTTIRTNDVVSLTDPCFHRALGHLMVYNYHISDATLKLVSNLERNAYRLLISNTSRSTCLSIDVSAESLKNMDRQNDAYIQIGGPCLVAETARNRANIHQHNSAATLTCADQETQRVLVMMLHSAGRDVNENMVPSIPGHGFSELEMFSEMMDDA</sequence>
<dbReference type="AlphaFoldDB" id="A0A317XD91"/>
<evidence type="ECO:0000313" key="2">
    <source>
        <dbReference type="Proteomes" id="UP000246702"/>
    </source>
</evidence>
<dbReference type="PANTHER" id="PTHR38886">
    <property type="entry name" value="SESA DOMAIN-CONTAINING PROTEIN"/>
    <property type="match status" value="1"/>
</dbReference>
<dbReference type="PANTHER" id="PTHR38886:SF1">
    <property type="entry name" value="NACHT-NTPASE AND P-LOOP NTPASES N-TERMINAL DOMAIN-CONTAINING PROTEIN"/>
    <property type="match status" value="1"/>
</dbReference>
<accession>A0A317XD91</accession>
<protein>
    <submittedName>
        <fullName evidence="1">Uncharacterized protein</fullName>
    </submittedName>
</protein>
<evidence type="ECO:0000313" key="1">
    <source>
        <dbReference type="EMBL" id="PWY96499.1"/>
    </source>
</evidence>
<dbReference type="STRING" id="1450535.A0A317XD91"/>
<dbReference type="Proteomes" id="UP000246702">
    <property type="component" value="Unassembled WGS sequence"/>
</dbReference>
<dbReference type="EMBL" id="MSFK01000001">
    <property type="protein sequence ID" value="PWY96499.1"/>
    <property type="molecule type" value="Genomic_DNA"/>
</dbReference>
<dbReference type="GeneID" id="37118283"/>
<comment type="caution">
    <text evidence="1">The sequence shown here is derived from an EMBL/GenBank/DDBJ whole genome shotgun (WGS) entry which is preliminary data.</text>
</comment>